<keyword evidence="7" id="KW-0653">Protein transport</keyword>
<protein>
    <submittedName>
        <fullName evidence="8">Biopolymer transporter ExbD</fullName>
    </submittedName>
</protein>
<comment type="similarity">
    <text evidence="2 7">Belongs to the ExbD/TolR family.</text>
</comment>
<evidence type="ECO:0000313" key="9">
    <source>
        <dbReference type="Proteomes" id="UP001374803"/>
    </source>
</evidence>
<name>A0ABZ2L1Z8_9BACT</name>
<keyword evidence="9" id="KW-1185">Reference proteome</keyword>
<evidence type="ECO:0000256" key="4">
    <source>
        <dbReference type="ARBA" id="ARBA00022692"/>
    </source>
</evidence>
<dbReference type="PROSITE" id="PS51257">
    <property type="entry name" value="PROKAR_LIPOPROTEIN"/>
    <property type="match status" value="1"/>
</dbReference>
<proteinExistence type="inferred from homology"/>
<keyword evidence="5" id="KW-1133">Transmembrane helix</keyword>
<dbReference type="InterPro" id="IPR003400">
    <property type="entry name" value="ExbD"/>
</dbReference>
<organism evidence="8 9">
    <name type="scientific">Pendulispora rubella</name>
    <dbReference type="NCBI Taxonomy" id="2741070"/>
    <lineage>
        <taxon>Bacteria</taxon>
        <taxon>Pseudomonadati</taxon>
        <taxon>Myxococcota</taxon>
        <taxon>Myxococcia</taxon>
        <taxon>Myxococcales</taxon>
        <taxon>Sorangiineae</taxon>
        <taxon>Pendulisporaceae</taxon>
        <taxon>Pendulispora</taxon>
    </lineage>
</organism>
<accession>A0ABZ2L1Z8</accession>
<evidence type="ECO:0000256" key="2">
    <source>
        <dbReference type="ARBA" id="ARBA00005811"/>
    </source>
</evidence>
<dbReference type="Proteomes" id="UP001374803">
    <property type="component" value="Chromosome"/>
</dbReference>
<sequence length="118" mass="12883">MQRRNRSGQRTHVSRVLAAAACALIACDGPRKPSSVETPADPDALHVYVGRDGVTFVQGEPLLTDAKILARAEEFHTKNPHGRVVVQSHEAAVHGRTVRVIDLLKEADIQYVAVGVRR</sequence>
<keyword evidence="4 7" id="KW-0812">Transmembrane</keyword>
<gene>
    <name evidence="8" type="ORF">LVJ94_44740</name>
</gene>
<keyword evidence="6" id="KW-0472">Membrane</keyword>
<keyword evidence="3" id="KW-1003">Cell membrane</keyword>
<evidence type="ECO:0000256" key="3">
    <source>
        <dbReference type="ARBA" id="ARBA00022475"/>
    </source>
</evidence>
<comment type="subcellular location">
    <subcellularLocation>
        <location evidence="1">Cell membrane</location>
        <topology evidence="1">Single-pass membrane protein</topology>
    </subcellularLocation>
    <subcellularLocation>
        <location evidence="7">Cell membrane</location>
        <topology evidence="7">Single-pass type II membrane protein</topology>
    </subcellularLocation>
</comment>
<dbReference type="EMBL" id="CP089983">
    <property type="protein sequence ID" value="WXB04003.1"/>
    <property type="molecule type" value="Genomic_DNA"/>
</dbReference>
<dbReference type="Gene3D" id="3.30.420.270">
    <property type="match status" value="1"/>
</dbReference>
<evidence type="ECO:0000256" key="1">
    <source>
        <dbReference type="ARBA" id="ARBA00004162"/>
    </source>
</evidence>
<evidence type="ECO:0000256" key="7">
    <source>
        <dbReference type="RuleBase" id="RU003879"/>
    </source>
</evidence>
<dbReference type="RefSeq" id="WP_394833637.1">
    <property type="nucleotide sequence ID" value="NZ_CP089929.1"/>
</dbReference>
<dbReference type="Pfam" id="PF02472">
    <property type="entry name" value="ExbD"/>
    <property type="match status" value="1"/>
</dbReference>
<reference evidence="8" key="1">
    <citation type="submission" date="2021-12" db="EMBL/GenBank/DDBJ databases">
        <title>Discovery of the Pendulisporaceae a myxobacterial family with distinct sporulation behavior and unique specialized metabolism.</title>
        <authorList>
            <person name="Garcia R."/>
            <person name="Popoff A."/>
            <person name="Bader C.D."/>
            <person name="Loehr J."/>
            <person name="Walesch S."/>
            <person name="Walt C."/>
            <person name="Boldt J."/>
            <person name="Bunk B."/>
            <person name="Haeckl F.J.F.P.J."/>
            <person name="Gunesch A.P."/>
            <person name="Birkelbach J."/>
            <person name="Nuebel U."/>
            <person name="Pietschmann T."/>
            <person name="Bach T."/>
            <person name="Mueller R."/>
        </authorList>
    </citation>
    <scope>NUCLEOTIDE SEQUENCE</scope>
    <source>
        <strain evidence="8">MSr11367</strain>
    </source>
</reference>
<evidence type="ECO:0000256" key="5">
    <source>
        <dbReference type="ARBA" id="ARBA00022989"/>
    </source>
</evidence>
<keyword evidence="7" id="KW-0813">Transport</keyword>
<evidence type="ECO:0000313" key="8">
    <source>
        <dbReference type="EMBL" id="WXB04003.1"/>
    </source>
</evidence>
<evidence type="ECO:0000256" key="6">
    <source>
        <dbReference type="ARBA" id="ARBA00023136"/>
    </source>
</evidence>